<feature type="region of interest" description="Disordered" evidence="1">
    <location>
        <begin position="282"/>
        <end position="304"/>
    </location>
</feature>
<evidence type="ECO:0000313" key="4">
    <source>
        <dbReference type="Proteomes" id="UP000252107"/>
    </source>
</evidence>
<comment type="caution">
    <text evidence="3">The sequence shown here is derived from an EMBL/GenBank/DDBJ whole genome shotgun (WGS) entry which is preliminary data.</text>
</comment>
<dbReference type="Proteomes" id="UP000252107">
    <property type="component" value="Unassembled WGS sequence"/>
</dbReference>
<dbReference type="Pfam" id="PF03432">
    <property type="entry name" value="Relaxase"/>
    <property type="match status" value="1"/>
</dbReference>
<feature type="region of interest" description="Disordered" evidence="1">
    <location>
        <begin position="145"/>
        <end position="165"/>
    </location>
</feature>
<proteinExistence type="predicted"/>
<keyword evidence="4" id="KW-1185">Reference proteome</keyword>
<dbReference type="EMBL" id="LXQD01000342">
    <property type="protein sequence ID" value="RCJ19219.1"/>
    <property type="molecule type" value="Genomic_DNA"/>
</dbReference>
<name>A0A367Q4Y1_9NOSO</name>
<feature type="domain" description="MobA/VirD2-like nuclease" evidence="2">
    <location>
        <begin position="17"/>
        <end position="143"/>
    </location>
</feature>
<evidence type="ECO:0000256" key="1">
    <source>
        <dbReference type="SAM" id="MobiDB-lite"/>
    </source>
</evidence>
<dbReference type="InterPro" id="IPR005094">
    <property type="entry name" value="Endonuclease_MobA/VirD2"/>
</dbReference>
<reference evidence="3" key="1">
    <citation type="submission" date="2016-04" db="EMBL/GenBank/DDBJ databases">
        <authorList>
            <person name="Tabuchi Yagui T.R."/>
        </authorList>
    </citation>
    <scope>NUCLEOTIDE SEQUENCE [LARGE SCALE GENOMIC DNA]</scope>
    <source>
        <strain evidence="3">NIES-26</strain>
    </source>
</reference>
<evidence type="ECO:0000259" key="2">
    <source>
        <dbReference type="Pfam" id="PF03432"/>
    </source>
</evidence>
<organism evidence="3 4">
    <name type="scientific">Nostoc minutum NIES-26</name>
    <dbReference type="NCBI Taxonomy" id="1844469"/>
    <lineage>
        <taxon>Bacteria</taxon>
        <taxon>Bacillati</taxon>
        <taxon>Cyanobacteriota</taxon>
        <taxon>Cyanophyceae</taxon>
        <taxon>Nostocales</taxon>
        <taxon>Nostocaceae</taxon>
        <taxon>Nostoc</taxon>
    </lineage>
</organism>
<dbReference type="AlphaFoldDB" id="A0A367Q4Y1"/>
<evidence type="ECO:0000313" key="3">
    <source>
        <dbReference type="EMBL" id="RCJ19219.1"/>
    </source>
</evidence>
<protein>
    <recommendedName>
        <fullName evidence="2">MobA/VirD2-like nuclease domain-containing protein</fullName>
    </recommendedName>
</protein>
<gene>
    <name evidence="3" type="ORF">A6770_32170</name>
</gene>
<accession>A0A367Q4Y1</accession>
<sequence length="393" mass="45499">MIGNQTKGRGFRGLLNYLENQKDAKLIGGNMGGNNAIALALEFKISRQLNPEADRVVYHASLSLPHNERLDEATWNEIANHYLEEMGFDSNQYVVYRHSNTEHDHIHICASRIRLDNGKIVHDSWDYKRSETIIRQLERDYNLQQTHSSHEKLSRNPSIGQQRRLEREQIEYIKGDRSSPQERPIKQQLQELIDRATIDQPTMPQLIERLQIEGVKVRHGLTRNGKSKGISYAMKGQQFSGTNLGAAYTWPGLQKHKGIDYQPRRDDQRIIALLLNPAKLTQQPKPVQSLQPKQQENPKVEPQNQTDLNQWQQRYQQLSLALKLTALSPNDRDRKIIRHLINQEQPADDIKDIIKKGSIQRTQSEFKQLVSLAIEIDDSEKQKQKTIRRGLSR</sequence>